<evidence type="ECO:0008006" key="4">
    <source>
        <dbReference type="Google" id="ProtNLM"/>
    </source>
</evidence>
<reference evidence="3" key="1">
    <citation type="submission" date="2016-12" db="EMBL/GenBank/DDBJ databases">
        <title>Comparative genomics of four Isosphaeraceae planctomycetes: a common pool of plasmids and glycoside hydrolase genes.</title>
        <authorList>
            <person name="Ivanova A."/>
        </authorList>
    </citation>
    <scope>NUCLEOTIDE SEQUENCE [LARGE SCALE GENOMIC DNA]</scope>
    <source>
        <strain evidence="3">PX4</strain>
    </source>
</reference>
<feature type="signal peptide" evidence="1">
    <location>
        <begin position="1"/>
        <end position="25"/>
    </location>
</feature>
<keyword evidence="3" id="KW-1185">Reference proteome</keyword>
<dbReference type="OrthoDB" id="273928at2"/>
<protein>
    <recommendedName>
        <fullName evidence="4">Outer membrane lipoprotein carrier protein LolA</fullName>
    </recommendedName>
</protein>
<gene>
    <name evidence="2" type="ORF">BSF38_03003</name>
</gene>
<sequence>MRRSWIAAPAASALLLFGMTGPSKADDAKAVEILDKAVKALGGEEKLAKIQAASWKAEGKLTVNGGEGKFNTSVTFQGDDRIHIDFDAEFGGNPIKGSTIVNGDKGWRKFNDNQQDLGADDIAREKRTLYLIVSPALPTRLKGKGFKVSADGEEKVGDKPADVLKIVGPDGKDFRLFFDKESGLPVKAVARVAGWNGEEFEQASLFSDYKDFGGVKRPTKVVSTRDGEPFIEQTVVDFKVEENLPAETFAEPK</sequence>
<organism evidence="2 3">
    <name type="scientific">Paludisphaera borealis</name>
    <dbReference type="NCBI Taxonomy" id="1387353"/>
    <lineage>
        <taxon>Bacteria</taxon>
        <taxon>Pseudomonadati</taxon>
        <taxon>Planctomycetota</taxon>
        <taxon>Planctomycetia</taxon>
        <taxon>Isosphaerales</taxon>
        <taxon>Isosphaeraceae</taxon>
        <taxon>Paludisphaera</taxon>
    </lineage>
</organism>
<keyword evidence="1" id="KW-0732">Signal</keyword>
<evidence type="ECO:0000256" key="1">
    <source>
        <dbReference type="SAM" id="SignalP"/>
    </source>
</evidence>
<proteinExistence type="predicted"/>
<dbReference type="RefSeq" id="WP_145952140.1">
    <property type="nucleotide sequence ID" value="NZ_CP019082.1"/>
</dbReference>
<dbReference type="Gene3D" id="2.50.20.10">
    <property type="entry name" value="Lipoprotein localisation LolA/LolB/LppX"/>
    <property type="match status" value="1"/>
</dbReference>
<dbReference type="KEGG" id="pbor:BSF38_03003"/>
<dbReference type="EMBL" id="CP019082">
    <property type="protein sequence ID" value="APW61488.1"/>
    <property type="molecule type" value="Genomic_DNA"/>
</dbReference>
<accession>A0A1U7CRF6</accession>
<dbReference type="AlphaFoldDB" id="A0A1U7CRF6"/>
<feature type="chain" id="PRO_5013364243" description="Outer membrane lipoprotein carrier protein LolA" evidence="1">
    <location>
        <begin position="26"/>
        <end position="253"/>
    </location>
</feature>
<name>A0A1U7CRF6_9BACT</name>
<evidence type="ECO:0000313" key="2">
    <source>
        <dbReference type="EMBL" id="APW61488.1"/>
    </source>
</evidence>
<evidence type="ECO:0000313" key="3">
    <source>
        <dbReference type="Proteomes" id="UP000186309"/>
    </source>
</evidence>
<dbReference type="Proteomes" id="UP000186309">
    <property type="component" value="Chromosome"/>
</dbReference>
<dbReference type="STRING" id="1387353.BSF38_03003"/>